<keyword evidence="1" id="KW-0677">Repeat</keyword>
<dbReference type="AlphaFoldDB" id="A0A7S2RRR2"/>
<proteinExistence type="predicted"/>
<gene>
    <name evidence="4" type="ORF">QSP1433_LOCUS6308</name>
</gene>
<evidence type="ECO:0000259" key="3">
    <source>
        <dbReference type="Pfam" id="PF25390"/>
    </source>
</evidence>
<reference evidence="4" key="1">
    <citation type="submission" date="2021-01" db="EMBL/GenBank/DDBJ databases">
        <authorList>
            <person name="Corre E."/>
            <person name="Pelletier E."/>
            <person name="Niang G."/>
            <person name="Scheremetjew M."/>
            <person name="Finn R."/>
            <person name="Kale V."/>
            <person name="Holt S."/>
            <person name="Cochrane G."/>
            <person name="Meng A."/>
            <person name="Brown T."/>
            <person name="Cohen L."/>
        </authorList>
    </citation>
    <scope>NUCLEOTIDE SEQUENCE</scope>
    <source>
        <strain evidence="4">NY070348D</strain>
    </source>
</reference>
<feature type="repeat" description="RCC1" evidence="2">
    <location>
        <begin position="361"/>
        <end position="416"/>
    </location>
</feature>
<feature type="repeat" description="RCC1" evidence="2">
    <location>
        <begin position="208"/>
        <end position="261"/>
    </location>
</feature>
<dbReference type="PROSITE" id="PS00626">
    <property type="entry name" value="RCC1_2"/>
    <property type="match status" value="2"/>
</dbReference>
<dbReference type="InterPro" id="IPR000408">
    <property type="entry name" value="Reg_chr_condens"/>
</dbReference>
<accession>A0A7S2RRR2</accession>
<name>A0A7S2RRR2_9STRA</name>
<dbReference type="InterPro" id="IPR058923">
    <property type="entry name" value="RCC1-like_dom"/>
</dbReference>
<dbReference type="Pfam" id="PF00415">
    <property type="entry name" value="RCC1"/>
    <property type="match status" value="1"/>
</dbReference>
<dbReference type="PRINTS" id="PR00633">
    <property type="entry name" value="RCCNDNSATION"/>
</dbReference>
<protein>
    <recommendedName>
        <fullName evidence="3">RCC1-like domain-containing protein</fullName>
    </recommendedName>
</protein>
<evidence type="ECO:0000256" key="1">
    <source>
        <dbReference type="ARBA" id="ARBA00022737"/>
    </source>
</evidence>
<feature type="repeat" description="RCC1" evidence="2">
    <location>
        <begin position="33"/>
        <end position="92"/>
    </location>
</feature>
<dbReference type="Gene3D" id="2.130.10.30">
    <property type="entry name" value="Regulator of chromosome condensation 1/beta-lactamase-inhibitor protein II"/>
    <property type="match status" value="3"/>
</dbReference>
<feature type="domain" description="RCC1-like" evidence="3">
    <location>
        <begin position="35"/>
        <end position="327"/>
    </location>
</feature>
<feature type="repeat" description="RCC1" evidence="2">
    <location>
        <begin position="149"/>
        <end position="207"/>
    </location>
</feature>
<dbReference type="Pfam" id="PF25390">
    <property type="entry name" value="WD40_RLD"/>
    <property type="match status" value="1"/>
</dbReference>
<sequence>MMLRGGISKVLGGSSVAEGLRGVSQRGARSFSSSVFSWGNGDDGQLGQNSIDKSGLRNHYIETTPIVVPGLEGQDVVDVACGFKHSAAVTADGRVLTWGKVESNLLGHDAGGMTDHCLHPRIVSEGLENVKAKQVVAGENHTAILSDSGDLFTWGWGGSFFSGAGALGVGDTDGRPHPTRVLIGGDEEIKLKKISAGKNHMIALGMENEVWSWGRGENGRLGHGGNSDCLEPYPVELFWDLDVKIVDIACGHSFNLALDSDGKVWGWGKNDQSQLGLGGGISMDVYAMEDMPRQLESLDEKKIVKVGAGAAHAVAVTDKGEVYSWGMRLWMEPHLMSALSGERIVSVDCGNGVSACLNDAGQVFTWGKGYNARQSGVLGHGDTSRHAQPELVQALASTPIKKVTCGNRHILALSGMPQK</sequence>
<dbReference type="PROSITE" id="PS50012">
    <property type="entry name" value="RCC1_3"/>
    <property type="match status" value="6"/>
</dbReference>
<evidence type="ECO:0000313" key="4">
    <source>
        <dbReference type="EMBL" id="CAD9678785.1"/>
    </source>
</evidence>
<organism evidence="4">
    <name type="scientific">Mucochytrium quahogii</name>
    <dbReference type="NCBI Taxonomy" id="96639"/>
    <lineage>
        <taxon>Eukaryota</taxon>
        <taxon>Sar</taxon>
        <taxon>Stramenopiles</taxon>
        <taxon>Bigyra</taxon>
        <taxon>Labyrinthulomycetes</taxon>
        <taxon>Thraustochytrida</taxon>
        <taxon>Thraustochytriidae</taxon>
        <taxon>Mucochytrium</taxon>
    </lineage>
</organism>
<evidence type="ECO:0000256" key="2">
    <source>
        <dbReference type="PROSITE-ProRule" id="PRU00235"/>
    </source>
</evidence>
<feature type="repeat" description="RCC1" evidence="2">
    <location>
        <begin position="262"/>
        <end position="319"/>
    </location>
</feature>
<dbReference type="SUPFAM" id="SSF50985">
    <property type="entry name" value="RCC1/BLIP-II"/>
    <property type="match status" value="2"/>
</dbReference>
<dbReference type="PANTHER" id="PTHR22870:SF408">
    <property type="entry name" value="OS09G0560450 PROTEIN"/>
    <property type="match status" value="1"/>
</dbReference>
<dbReference type="EMBL" id="HBHK01010071">
    <property type="protein sequence ID" value="CAD9678785.1"/>
    <property type="molecule type" value="Transcribed_RNA"/>
</dbReference>
<dbReference type="InterPro" id="IPR051210">
    <property type="entry name" value="Ub_ligase/GEF_domain"/>
</dbReference>
<dbReference type="InterPro" id="IPR009091">
    <property type="entry name" value="RCC1/BLIP-II"/>
</dbReference>
<feature type="repeat" description="RCC1" evidence="2">
    <location>
        <begin position="93"/>
        <end position="148"/>
    </location>
</feature>
<dbReference type="PANTHER" id="PTHR22870">
    <property type="entry name" value="REGULATOR OF CHROMOSOME CONDENSATION"/>
    <property type="match status" value="1"/>
</dbReference>